<evidence type="ECO:0000313" key="2">
    <source>
        <dbReference type="Proteomes" id="UP000321577"/>
    </source>
</evidence>
<dbReference type="RefSeq" id="WP_146854428.1">
    <property type="nucleotide sequence ID" value="NZ_BKAG01000050.1"/>
</dbReference>
<reference evidence="1 2" key="1">
    <citation type="submission" date="2019-07" db="EMBL/GenBank/DDBJ databases">
        <title>Whole genome shotgun sequence of Brevifollis gellanilyticus NBRC 108608.</title>
        <authorList>
            <person name="Hosoyama A."/>
            <person name="Uohara A."/>
            <person name="Ohji S."/>
            <person name="Ichikawa N."/>
        </authorList>
    </citation>
    <scope>NUCLEOTIDE SEQUENCE [LARGE SCALE GENOMIC DNA]</scope>
    <source>
        <strain evidence="1 2">NBRC 108608</strain>
    </source>
</reference>
<keyword evidence="2" id="KW-1185">Reference proteome</keyword>
<name>A0A512MFF7_9BACT</name>
<proteinExistence type="predicted"/>
<protein>
    <submittedName>
        <fullName evidence="1">Uncharacterized protein</fullName>
    </submittedName>
</protein>
<sequence length="145" mass="16051">MKTSQLFIIVAAILSTSVIDIAYREWEKEPARKAARAAQAEKKFQDGWSSAKSGLRYFHDACKDYFHDADGKKGDVAGFQSTASLWLSDVAGFVDAYPKSPMVETTLLSDFVPQVQPALTSPNDESIRAAWVLAEKVCKQFSILQ</sequence>
<evidence type="ECO:0000313" key="1">
    <source>
        <dbReference type="EMBL" id="GEP45483.1"/>
    </source>
</evidence>
<dbReference type="AlphaFoldDB" id="A0A512MFF7"/>
<accession>A0A512MFF7</accession>
<comment type="caution">
    <text evidence="1">The sequence shown here is derived from an EMBL/GenBank/DDBJ whole genome shotgun (WGS) entry which is preliminary data.</text>
</comment>
<dbReference type="EMBL" id="BKAG01000050">
    <property type="protein sequence ID" value="GEP45483.1"/>
    <property type="molecule type" value="Genomic_DNA"/>
</dbReference>
<dbReference type="Proteomes" id="UP000321577">
    <property type="component" value="Unassembled WGS sequence"/>
</dbReference>
<organism evidence="1 2">
    <name type="scientific">Brevifollis gellanilyticus</name>
    <dbReference type="NCBI Taxonomy" id="748831"/>
    <lineage>
        <taxon>Bacteria</taxon>
        <taxon>Pseudomonadati</taxon>
        <taxon>Verrucomicrobiota</taxon>
        <taxon>Verrucomicrobiia</taxon>
        <taxon>Verrucomicrobiales</taxon>
        <taxon>Verrucomicrobiaceae</taxon>
    </lineage>
</organism>
<gene>
    <name evidence="1" type="ORF">BGE01nite_47740</name>
</gene>